<dbReference type="HOGENOM" id="CLU_3299452_0_0_1"/>
<reference evidence="1" key="1">
    <citation type="submission" date="2011-11" db="EMBL/GenBank/DDBJ databases">
        <title>The Genome Sequence of Fusarium oxysporum PHW808.</title>
        <authorList>
            <consortium name="The Broad Institute Genome Sequencing Platform"/>
            <person name="Ma L.-J."/>
            <person name="Gale L.R."/>
            <person name="Schwartz D.C."/>
            <person name="Zhou S."/>
            <person name="Corby-Kistler H."/>
            <person name="Young S.K."/>
            <person name="Zeng Q."/>
            <person name="Gargeya S."/>
            <person name="Fitzgerald M."/>
            <person name="Haas B."/>
            <person name="Abouelleil A."/>
            <person name="Alvarado L."/>
            <person name="Arachchi H.M."/>
            <person name="Berlin A."/>
            <person name="Brown A."/>
            <person name="Chapman S.B."/>
            <person name="Chen Z."/>
            <person name="Dunbar C."/>
            <person name="Freedman E."/>
            <person name="Gearin G."/>
            <person name="Goldberg J."/>
            <person name="Griggs A."/>
            <person name="Gujja S."/>
            <person name="Heiman D."/>
            <person name="Howarth C."/>
            <person name="Larson L."/>
            <person name="Lui A."/>
            <person name="MacDonald P.J.P."/>
            <person name="Montmayeur A."/>
            <person name="Murphy C."/>
            <person name="Neiman D."/>
            <person name="Pearson M."/>
            <person name="Priest M."/>
            <person name="Roberts A."/>
            <person name="Saif S."/>
            <person name="Shea T."/>
            <person name="Shenoy N."/>
            <person name="Sisk P."/>
            <person name="Stolte C."/>
            <person name="Sykes S."/>
            <person name="Wortman J."/>
            <person name="Nusbaum C."/>
            <person name="Birren B."/>
        </authorList>
    </citation>
    <scope>NUCLEOTIDE SEQUENCE [LARGE SCALE GENOMIC DNA]</scope>
    <source>
        <strain evidence="1">54008</strain>
    </source>
</reference>
<proteinExistence type="predicted"/>
<reference evidence="1" key="2">
    <citation type="submission" date="2014-03" db="EMBL/GenBank/DDBJ databases">
        <title>The Genome Annotation of Fusarium oxysporum PHW808.</title>
        <authorList>
            <consortium name="The Broad Institute Genomics Platform"/>
            <person name="Ma L.-J."/>
            <person name="Corby-Kistler H."/>
            <person name="Broz K."/>
            <person name="Gale L.R."/>
            <person name="Jonkers W."/>
            <person name="O'Donnell K."/>
            <person name="Ploetz R."/>
            <person name="Steinberg C."/>
            <person name="Schwartz D.C."/>
            <person name="VanEtten H."/>
            <person name="Zhou S."/>
            <person name="Young S.K."/>
            <person name="Zeng Q."/>
            <person name="Gargeya S."/>
            <person name="Fitzgerald M."/>
            <person name="Abouelleil A."/>
            <person name="Alvarado L."/>
            <person name="Chapman S.B."/>
            <person name="Gainer-Dewar J."/>
            <person name="Goldberg J."/>
            <person name="Griggs A."/>
            <person name="Gujja S."/>
            <person name="Hansen M."/>
            <person name="Howarth C."/>
            <person name="Imamovic A."/>
            <person name="Ireland A."/>
            <person name="Larimer J."/>
            <person name="McCowan C."/>
            <person name="Murphy C."/>
            <person name="Pearson M."/>
            <person name="Poon T.W."/>
            <person name="Priest M."/>
            <person name="Roberts A."/>
            <person name="Saif S."/>
            <person name="Shea T."/>
            <person name="Sykes S."/>
            <person name="Wortman J."/>
            <person name="Nusbaum C."/>
            <person name="Birren B."/>
        </authorList>
    </citation>
    <scope>NUCLEOTIDE SEQUENCE</scope>
    <source>
        <strain evidence="1">54008</strain>
    </source>
</reference>
<name>X0GVR7_FUSOX</name>
<gene>
    <name evidence="1" type="ORF">FOPG_19715</name>
</gene>
<accession>X0GVR7</accession>
<protein>
    <submittedName>
        <fullName evidence="1">Uncharacterized protein</fullName>
    </submittedName>
</protein>
<sequence>MSMRFSGAQIIGPPQGDRALGIDDGVVTINTEHHHLLGSK</sequence>
<organism evidence="1">
    <name type="scientific">Fusarium oxysporum f. sp. conglutinans race 2 54008</name>
    <dbReference type="NCBI Taxonomy" id="1089457"/>
    <lineage>
        <taxon>Eukaryota</taxon>
        <taxon>Fungi</taxon>
        <taxon>Dikarya</taxon>
        <taxon>Ascomycota</taxon>
        <taxon>Pezizomycotina</taxon>
        <taxon>Sordariomycetes</taxon>
        <taxon>Hypocreomycetidae</taxon>
        <taxon>Hypocreales</taxon>
        <taxon>Nectriaceae</taxon>
        <taxon>Fusarium</taxon>
        <taxon>Fusarium oxysporum species complex</taxon>
    </lineage>
</organism>
<evidence type="ECO:0000313" key="1">
    <source>
        <dbReference type="EMBL" id="EXL64015.1"/>
    </source>
</evidence>
<dbReference type="Proteomes" id="UP000030676">
    <property type="component" value="Unassembled WGS sequence"/>
</dbReference>
<dbReference type="AlphaFoldDB" id="X0GVR7"/>
<dbReference type="EMBL" id="KK034450">
    <property type="protein sequence ID" value="EXL64015.1"/>
    <property type="molecule type" value="Genomic_DNA"/>
</dbReference>